<dbReference type="Gene3D" id="1.10.580.10">
    <property type="entry name" value="Citrate Synthase, domain 1"/>
    <property type="match status" value="1"/>
</dbReference>
<dbReference type="InterPro" id="IPR010953">
    <property type="entry name" value="Citrate_synthase_typ-I"/>
</dbReference>
<dbReference type="InterPro" id="IPR002020">
    <property type="entry name" value="Citrate_synthase"/>
</dbReference>
<dbReference type="InterPro" id="IPR016143">
    <property type="entry name" value="Citrate_synth-like_sm_a-sub"/>
</dbReference>
<evidence type="ECO:0000256" key="3">
    <source>
        <dbReference type="ARBA" id="ARBA00022532"/>
    </source>
</evidence>
<evidence type="ECO:0000256" key="2">
    <source>
        <dbReference type="ARBA" id="ARBA00010566"/>
    </source>
</evidence>
<evidence type="ECO:0000256" key="4">
    <source>
        <dbReference type="ARBA" id="ARBA00022679"/>
    </source>
</evidence>
<evidence type="ECO:0000256" key="1">
    <source>
        <dbReference type="ARBA" id="ARBA00004751"/>
    </source>
</evidence>
<dbReference type="InterPro" id="IPR016142">
    <property type="entry name" value="Citrate_synth-like_lrg_a-sub"/>
</dbReference>
<reference evidence="6" key="1">
    <citation type="submission" date="2021-01" db="EMBL/GenBank/DDBJ databases">
        <authorList>
            <person name="Corre E."/>
            <person name="Pelletier E."/>
            <person name="Niang G."/>
            <person name="Scheremetjew M."/>
            <person name="Finn R."/>
            <person name="Kale V."/>
            <person name="Holt S."/>
            <person name="Cochrane G."/>
            <person name="Meng A."/>
            <person name="Brown T."/>
            <person name="Cohen L."/>
        </authorList>
    </citation>
    <scope>NUCLEOTIDE SEQUENCE</scope>
    <source>
        <strain evidence="6">CCMP1897</strain>
    </source>
</reference>
<evidence type="ECO:0000313" key="6">
    <source>
        <dbReference type="EMBL" id="CAE0607627.1"/>
    </source>
</evidence>
<dbReference type="GO" id="GO:0006099">
    <property type="term" value="P:tricarboxylic acid cycle"/>
    <property type="evidence" value="ECO:0007669"/>
    <property type="project" value="UniProtKB-UniPathway"/>
</dbReference>
<dbReference type="GO" id="GO:0046912">
    <property type="term" value="F:acyltransferase activity, acyl groups converted into alkyl on transfer"/>
    <property type="evidence" value="ECO:0007669"/>
    <property type="project" value="InterPro"/>
</dbReference>
<dbReference type="UniPathway" id="UPA00223">
    <property type="reaction ID" value="UER00717"/>
</dbReference>
<gene>
    <name evidence="6" type="ORF">PSAL00342_LOCUS1444</name>
</gene>
<dbReference type="PANTHER" id="PTHR42871:SF1">
    <property type="entry name" value="CITRATE SYNTHASE"/>
    <property type="match status" value="1"/>
</dbReference>
<sequence length="480" mass="54076">MEGKKEEDEKGVEKEAELRLPDGTTVKLPVLVDAAGQTFVDVRHLQTATGICTFDPGFSSTASCQSKITYIDGQKGVLLYRGYPIEQLAKQCSFAEVAYLLQYGELPTVERSMEFQEKLTYETMVHEHLIRFYQGFKPDAHPMAILVGVVGALSSFYENTGNIHDPLQRERACTKMIAKMPTIAAIAYKTAKGQPIMYPRNDLSLVENFLYMMFAVPSEEFLIDPVKARALEIILILHMDHEQNASTSTVRGAGSSQANPFACIASGIAALWGPAHGGANEAVLSMLEEIETVDAIPEFLFKVKNKIGSRRLMGFGHRVYKTWDPRAEIMKETCDQVLRKLDRNDPLLDIAQALEQIALNDEYFKSRNLYPNVDFYSGITLRALGIPRSMFTVLFAVARTVGWVAQWREMACERTRICRPRQMYMGEMRRKVPQDIFPEQQWPVEDESTVLRAKSPGLNPAPSRLLGRTVSVKWNPNQHV</sequence>
<dbReference type="Pfam" id="PF00285">
    <property type="entry name" value="Citrate_synt"/>
    <property type="match status" value="1"/>
</dbReference>
<keyword evidence="4 5" id="KW-0808">Transferase</keyword>
<dbReference type="Gene3D" id="2.20.28.60">
    <property type="match status" value="1"/>
</dbReference>
<dbReference type="InterPro" id="IPR019810">
    <property type="entry name" value="Citrate_synthase_AS"/>
</dbReference>
<dbReference type="SUPFAM" id="SSF48256">
    <property type="entry name" value="Citrate synthase"/>
    <property type="match status" value="1"/>
</dbReference>
<dbReference type="CDD" id="cd06114">
    <property type="entry name" value="EcCS_like"/>
    <property type="match status" value="1"/>
</dbReference>
<organism evidence="6">
    <name type="scientific">Picocystis salinarum</name>
    <dbReference type="NCBI Taxonomy" id="88271"/>
    <lineage>
        <taxon>Eukaryota</taxon>
        <taxon>Viridiplantae</taxon>
        <taxon>Chlorophyta</taxon>
        <taxon>Picocystophyceae</taxon>
        <taxon>Picocystales</taxon>
        <taxon>Picocystaceae</taxon>
        <taxon>Picocystis</taxon>
    </lineage>
</organism>
<comment type="pathway">
    <text evidence="1">Carbohydrate metabolism; tricarboxylic acid cycle; isocitrate from oxaloacetate: step 1/2.</text>
</comment>
<comment type="similarity">
    <text evidence="2 5">Belongs to the citrate synthase family.</text>
</comment>
<dbReference type="NCBIfam" id="NF004126">
    <property type="entry name" value="PRK05614.1"/>
    <property type="match status" value="1"/>
</dbReference>
<dbReference type="GO" id="GO:0005737">
    <property type="term" value="C:cytoplasm"/>
    <property type="evidence" value="ECO:0007669"/>
    <property type="project" value="InterPro"/>
</dbReference>
<dbReference type="PRINTS" id="PR00143">
    <property type="entry name" value="CITRTSNTHASE"/>
</dbReference>
<dbReference type="PROSITE" id="PS00480">
    <property type="entry name" value="CITRATE_SYNTHASE"/>
    <property type="match status" value="1"/>
</dbReference>
<dbReference type="FunFam" id="1.10.230.10:FF:000002">
    <property type="entry name" value="Citrate synthase"/>
    <property type="match status" value="1"/>
</dbReference>
<keyword evidence="3" id="KW-0816">Tricarboxylic acid cycle</keyword>
<evidence type="ECO:0000256" key="5">
    <source>
        <dbReference type="RuleBase" id="RU000441"/>
    </source>
</evidence>
<proteinExistence type="inferred from homology"/>
<protein>
    <recommendedName>
        <fullName evidence="5">Citrate synthase</fullName>
    </recommendedName>
</protein>
<dbReference type="InterPro" id="IPR036969">
    <property type="entry name" value="Citrate_synthase_sf"/>
</dbReference>
<dbReference type="Gene3D" id="1.10.230.10">
    <property type="entry name" value="Cytochrome P450-Terp, domain 2"/>
    <property type="match status" value="1"/>
</dbReference>
<dbReference type="NCBIfam" id="TIGR01798">
    <property type="entry name" value="cit_synth_I"/>
    <property type="match status" value="1"/>
</dbReference>
<dbReference type="EMBL" id="HBIS01001636">
    <property type="protein sequence ID" value="CAE0607627.1"/>
    <property type="molecule type" value="Transcribed_RNA"/>
</dbReference>
<accession>A0A7S3U9S4</accession>
<dbReference type="PANTHER" id="PTHR42871">
    <property type="entry name" value="CITRATE SYNTHASE"/>
    <property type="match status" value="1"/>
</dbReference>
<dbReference type="AlphaFoldDB" id="A0A7S3U9S4"/>
<name>A0A7S3U9S4_9CHLO</name>